<evidence type="ECO:0000313" key="2">
    <source>
        <dbReference type="Proteomes" id="UP000647416"/>
    </source>
</evidence>
<dbReference type="RefSeq" id="WP_262432356.1">
    <property type="nucleotide sequence ID" value="NZ_JACRTE010000011.1"/>
</dbReference>
<dbReference type="EMBL" id="JACRTE010000011">
    <property type="protein sequence ID" value="MBC8596983.1"/>
    <property type="molecule type" value="Genomic_DNA"/>
</dbReference>
<reference evidence="1" key="1">
    <citation type="submission" date="2020-08" db="EMBL/GenBank/DDBJ databases">
        <title>Genome public.</title>
        <authorList>
            <person name="Liu C."/>
            <person name="Sun Q."/>
        </authorList>
    </citation>
    <scope>NUCLEOTIDE SEQUENCE</scope>
    <source>
        <strain evidence="1">NSJ-50</strain>
    </source>
</reference>
<organism evidence="1 2">
    <name type="scientific">Qingrenia yutianensis</name>
    <dbReference type="NCBI Taxonomy" id="2763676"/>
    <lineage>
        <taxon>Bacteria</taxon>
        <taxon>Bacillati</taxon>
        <taxon>Bacillota</taxon>
        <taxon>Clostridia</taxon>
        <taxon>Eubacteriales</taxon>
        <taxon>Oscillospiraceae</taxon>
        <taxon>Qingrenia</taxon>
    </lineage>
</organism>
<evidence type="ECO:0000313" key="1">
    <source>
        <dbReference type="EMBL" id="MBC8596983.1"/>
    </source>
</evidence>
<accession>A0A926IUM0</accession>
<keyword evidence="2" id="KW-1185">Reference proteome</keyword>
<dbReference type="AlphaFoldDB" id="A0A926IUM0"/>
<proteinExistence type="predicted"/>
<sequence length="244" mass="28444">DEVVYVQDSEFEIIRNGEYSDILKEYNKKNYERSDKYTNGILIINKNGDGLMVDTQGYDYARYKAYAPQVGEYIKKQQTMEMRQRANIELNLYVPLNVTRWDYECDAEESVDENDYVAEIREAVQRENRFETERGLAEYLDAGKVKEKVYKITPAVEMYNGKLLGVAKCLLTENLDAEELDNLKEYCVGQFSDGWGEGFEQREISTSDGNIYVHFWEYSNTYYIKTEEEMSEPSLSQGMQGMSV</sequence>
<protein>
    <submittedName>
        <fullName evidence="1">Uncharacterized protein</fullName>
    </submittedName>
</protein>
<dbReference type="Proteomes" id="UP000647416">
    <property type="component" value="Unassembled WGS sequence"/>
</dbReference>
<feature type="non-terminal residue" evidence="1">
    <location>
        <position position="1"/>
    </location>
</feature>
<comment type="caution">
    <text evidence="1">The sequence shown here is derived from an EMBL/GenBank/DDBJ whole genome shotgun (WGS) entry which is preliminary data.</text>
</comment>
<gene>
    <name evidence="1" type="ORF">H8706_08890</name>
</gene>
<name>A0A926IUM0_9FIRM</name>